<name>A0ABW7FES7_9BURK</name>
<dbReference type="EMBL" id="JBIGHV010000015">
    <property type="protein sequence ID" value="MFG6433707.1"/>
    <property type="molecule type" value="Genomic_DNA"/>
</dbReference>
<accession>A0ABW7FES7</accession>
<evidence type="ECO:0000313" key="1">
    <source>
        <dbReference type="EMBL" id="MFG6433707.1"/>
    </source>
</evidence>
<proteinExistence type="predicted"/>
<dbReference type="Proteomes" id="UP001606210">
    <property type="component" value="Unassembled WGS sequence"/>
</dbReference>
<gene>
    <name evidence="1" type="ORF">ACG00Y_27640</name>
</gene>
<evidence type="ECO:0000313" key="2">
    <source>
        <dbReference type="Proteomes" id="UP001606210"/>
    </source>
</evidence>
<protein>
    <submittedName>
        <fullName evidence="1">Uncharacterized protein</fullName>
    </submittedName>
</protein>
<dbReference type="RefSeq" id="WP_394484678.1">
    <property type="nucleotide sequence ID" value="NZ_JBIGHV010000015.1"/>
</dbReference>
<comment type="caution">
    <text evidence="1">The sequence shown here is derived from an EMBL/GenBank/DDBJ whole genome shotgun (WGS) entry which is preliminary data.</text>
</comment>
<reference evidence="1 2" key="1">
    <citation type="submission" date="2024-08" db="EMBL/GenBank/DDBJ databases">
        <authorList>
            <person name="Lu H."/>
        </authorList>
    </citation>
    <scope>NUCLEOTIDE SEQUENCE [LARGE SCALE GENOMIC DNA]</scope>
    <source>
        <strain evidence="1 2">LYH14W</strain>
    </source>
</reference>
<organism evidence="1 2">
    <name type="scientific">Pelomonas parva</name>
    <dbReference type="NCBI Taxonomy" id="3299032"/>
    <lineage>
        <taxon>Bacteria</taxon>
        <taxon>Pseudomonadati</taxon>
        <taxon>Pseudomonadota</taxon>
        <taxon>Betaproteobacteria</taxon>
        <taxon>Burkholderiales</taxon>
        <taxon>Sphaerotilaceae</taxon>
        <taxon>Roseateles</taxon>
    </lineage>
</organism>
<sequence>MTEKTQALEVFQELYLRHPQGAVAVRAAVLANLDNGWSHEPEREEKSAALGNDDMLALERAATPNLPGVSLWMFSAKDASYKVSNIVPSKSGELGVAGYNAALQHFIQSVIQPASESTPLTFEVTGALQSIEDWAGDACAKALKTFSSLANKSTGRTHPMDEKRWLLFLLVAHREKSTLESDRLARWLIETESWPLEIAYELASEYDLSRTLLKLYDQTR</sequence>
<keyword evidence="2" id="KW-1185">Reference proteome</keyword>